<dbReference type="SUPFAM" id="SSF50729">
    <property type="entry name" value="PH domain-like"/>
    <property type="match status" value="4"/>
</dbReference>
<dbReference type="Gene3D" id="1.25.40.10">
    <property type="entry name" value="Tetratricopeptide repeat domain"/>
    <property type="match status" value="1"/>
</dbReference>
<dbReference type="GO" id="GO:0005643">
    <property type="term" value="C:nuclear pore"/>
    <property type="evidence" value="ECO:0007669"/>
    <property type="project" value="UniProtKB-SubCell"/>
</dbReference>
<dbReference type="InterPro" id="IPR001876">
    <property type="entry name" value="Znf_RanBP2"/>
</dbReference>
<dbReference type="InterPro" id="IPR011993">
    <property type="entry name" value="PH-like_dom_sf"/>
</dbReference>
<feature type="compositionally biased region" description="Low complexity" evidence="21">
    <location>
        <begin position="2719"/>
        <end position="2735"/>
    </location>
</feature>
<evidence type="ECO:0000256" key="2">
    <source>
        <dbReference type="ARBA" id="ARBA00004126"/>
    </source>
</evidence>
<keyword evidence="5" id="KW-0597">Phosphoprotein</keyword>
<dbReference type="SMART" id="SM00028">
    <property type="entry name" value="TPR"/>
    <property type="match status" value="1"/>
</dbReference>
<feature type="region of interest" description="Disordered" evidence="21">
    <location>
        <begin position="2494"/>
        <end position="2543"/>
    </location>
</feature>
<dbReference type="InterPro" id="IPR045256">
    <property type="entry name" value="RanBP1_RanBD"/>
</dbReference>
<dbReference type="FunFam" id="1.25.40.10:FF:000582">
    <property type="entry name" value="E3 SUMO-protein ligase RanBP2"/>
    <property type="match status" value="1"/>
</dbReference>
<comment type="similarity">
    <text evidence="17">Belongs to the NUP153 family.</text>
</comment>
<keyword evidence="12" id="KW-0811">Translocation</keyword>
<dbReference type="GO" id="GO:0051028">
    <property type="term" value="P:mRNA transport"/>
    <property type="evidence" value="ECO:0007669"/>
    <property type="project" value="UniProtKB-KW"/>
</dbReference>
<dbReference type="GO" id="GO:0006913">
    <property type="term" value="P:nucleocytoplasmic transport"/>
    <property type="evidence" value="ECO:0007669"/>
    <property type="project" value="InterPro"/>
</dbReference>
<feature type="compositionally biased region" description="Polar residues" evidence="21">
    <location>
        <begin position="2494"/>
        <end position="2527"/>
    </location>
</feature>
<evidence type="ECO:0000256" key="18">
    <source>
        <dbReference type="ARBA" id="ARBA00068609"/>
    </source>
</evidence>
<dbReference type="PROSITE" id="PS50196">
    <property type="entry name" value="RANBD1"/>
    <property type="match status" value="3"/>
</dbReference>
<keyword evidence="9" id="KW-0509">mRNA transport</keyword>
<keyword evidence="10" id="KW-0862">Zinc</keyword>
<name>A0A182Y472_ANOST</name>
<evidence type="ECO:0000256" key="16">
    <source>
        <dbReference type="ARBA" id="ARBA00023242"/>
    </source>
</evidence>
<evidence type="ECO:0000256" key="8">
    <source>
        <dbReference type="ARBA" id="ARBA00022771"/>
    </source>
</evidence>
<feature type="region of interest" description="Disordered" evidence="21">
    <location>
        <begin position="1229"/>
        <end position="1276"/>
    </location>
</feature>
<dbReference type="GO" id="GO:0008270">
    <property type="term" value="F:zinc ion binding"/>
    <property type="evidence" value="ECO:0007669"/>
    <property type="project" value="UniProtKB-KW"/>
</dbReference>
<dbReference type="Pfam" id="PF00641">
    <property type="entry name" value="Zn_ribbon_RanBP"/>
    <property type="match status" value="2"/>
</dbReference>
<dbReference type="CDD" id="cd13179">
    <property type="entry name" value="RanBD_RanBP1"/>
    <property type="match status" value="1"/>
</dbReference>
<dbReference type="GO" id="GO:0003677">
    <property type="term" value="F:DNA binding"/>
    <property type="evidence" value="ECO:0007669"/>
    <property type="project" value="UniProtKB-KW"/>
</dbReference>
<dbReference type="Proteomes" id="UP000076408">
    <property type="component" value="Unassembled WGS sequence"/>
</dbReference>
<feature type="region of interest" description="Disordered" evidence="21">
    <location>
        <begin position="2707"/>
        <end position="2747"/>
    </location>
</feature>
<dbReference type="OMA" id="RCIGNHG"/>
<evidence type="ECO:0000256" key="6">
    <source>
        <dbReference type="ARBA" id="ARBA00022723"/>
    </source>
</evidence>
<feature type="compositionally biased region" description="Acidic residues" evidence="21">
    <location>
        <begin position="2079"/>
        <end position="2097"/>
    </location>
</feature>
<accession>A0A182Y472</accession>
<evidence type="ECO:0000256" key="21">
    <source>
        <dbReference type="SAM" id="MobiDB-lite"/>
    </source>
</evidence>
<dbReference type="InterPro" id="IPR036443">
    <property type="entry name" value="Znf_RanBP2_sf"/>
</dbReference>
<feature type="region of interest" description="Disordered" evidence="21">
    <location>
        <begin position="1830"/>
        <end position="1863"/>
    </location>
</feature>
<feature type="compositionally biased region" description="Polar residues" evidence="21">
    <location>
        <begin position="2024"/>
        <end position="2050"/>
    </location>
</feature>
<feature type="compositionally biased region" description="Low complexity" evidence="21">
    <location>
        <begin position="1844"/>
        <end position="1857"/>
    </location>
</feature>
<feature type="region of interest" description="Disordered" evidence="21">
    <location>
        <begin position="2578"/>
        <end position="2597"/>
    </location>
</feature>
<evidence type="ECO:0000313" key="23">
    <source>
        <dbReference type="Proteomes" id="UP000076408"/>
    </source>
</evidence>
<evidence type="ECO:0000313" key="22">
    <source>
        <dbReference type="EnsemblMetazoa" id="ASTEI03258-PA"/>
    </source>
</evidence>
<reference evidence="23" key="1">
    <citation type="journal article" date="2014" name="Genome Biol.">
        <title>Genome analysis of a major urban malaria vector mosquito, Anopheles stephensi.</title>
        <authorList>
            <person name="Jiang X."/>
            <person name="Peery A."/>
            <person name="Hall A.B."/>
            <person name="Sharma A."/>
            <person name="Chen X.G."/>
            <person name="Waterhouse R.M."/>
            <person name="Komissarov A."/>
            <person name="Riehle M.M."/>
            <person name="Shouche Y."/>
            <person name="Sharakhova M.V."/>
            <person name="Lawson D."/>
            <person name="Pakpour N."/>
            <person name="Arensburger P."/>
            <person name="Davidson V.L."/>
            <person name="Eiglmeier K."/>
            <person name="Emrich S."/>
            <person name="George P."/>
            <person name="Kennedy R.C."/>
            <person name="Mane S.P."/>
            <person name="Maslen G."/>
            <person name="Oringanje C."/>
            <person name="Qi Y."/>
            <person name="Settlage R."/>
            <person name="Tojo M."/>
            <person name="Tubio J.M."/>
            <person name="Unger M.F."/>
            <person name="Wang B."/>
            <person name="Vernick K.D."/>
            <person name="Ribeiro J.M."/>
            <person name="James A.A."/>
            <person name="Michel K."/>
            <person name="Riehle M.A."/>
            <person name="Luckhart S."/>
            <person name="Sharakhov I.V."/>
            <person name="Tu Z."/>
        </authorList>
    </citation>
    <scope>NUCLEOTIDE SEQUENCE [LARGE SCALE GENOMIC DNA]</scope>
    <source>
        <strain evidence="23">Indian</strain>
    </source>
</reference>
<dbReference type="Pfam" id="PF00515">
    <property type="entry name" value="TPR_1"/>
    <property type="match status" value="1"/>
</dbReference>
<evidence type="ECO:0000256" key="7">
    <source>
        <dbReference type="ARBA" id="ARBA00022737"/>
    </source>
</evidence>
<organism evidence="22 23">
    <name type="scientific">Anopheles stephensi</name>
    <name type="common">Indo-Pakistan malaria mosquito</name>
    <dbReference type="NCBI Taxonomy" id="30069"/>
    <lineage>
        <taxon>Eukaryota</taxon>
        <taxon>Metazoa</taxon>
        <taxon>Ecdysozoa</taxon>
        <taxon>Arthropoda</taxon>
        <taxon>Hexapoda</taxon>
        <taxon>Insecta</taxon>
        <taxon>Pterygota</taxon>
        <taxon>Neoptera</taxon>
        <taxon>Endopterygota</taxon>
        <taxon>Diptera</taxon>
        <taxon>Nematocera</taxon>
        <taxon>Culicoidea</taxon>
        <taxon>Culicidae</taxon>
        <taxon>Anophelinae</taxon>
        <taxon>Anopheles</taxon>
    </lineage>
</organism>
<keyword evidence="7" id="KW-0677">Repeat</keyword>
<evidence type="ECO:0000256" key="4">
    <source>
        <dbReference type="ARBA" id="ARBA00022448"/>
    </source>
</evidence>
<feature type="region of interest" description="Disordered" evidence="21">
    <location>
        <begin position="1536"/>
        <end position="1574"/>
    </location>
</feature>
<dbReference type="EnsemblMetazoa" id="ASTEI03258-RA">
    <property type="protein sequence ID" value="ASTEI03258-PA"/>
    <property type="gene ID" value="ASTEI03258"/>
</dbReference>
<evidence type="ECO:0000256" key="14">
    <source>
        <dbReference type="ARBA" id="ARBA00023132"/>
    </source>
</evidence>
<dbReference type="InterPro" id="IPR000156">
    <property type="entry name" value="Ran_bind_dom"/>
</dbReference>
<evidence type="ECO:0000256" key="17">
    <source>
        <dbReference type="ARBA" id="ARBA00060842"/>
    </source>
</evidence>
<keyword evidence="23" id="KW-1185">Reference proteome</keyword>
<dbReference type="PANTHER" id="PTHR23138">
    <property type="entry name" value="RAN BINDING PROTEIN"/>
    <property type="match status" value="1"/>
</dbReference>
<feature type="compositionally biased region" description="Low complexity" evidence="21">
    <location>
        <begin position="1247"/>
        <end position="1257"/>
    </location>
</feature>
<evidence type="ECO:0000256" key="19">
    <source>
        <dbReference type="ARBA" id="ARBA00078197"/>
    </source>
</evidence>
<dbReference type="SUPFAM" id="SSF90209">
    <property type="entry name" value="Ran binding protein zinc finger-like"/>
    <property type="match status" value="1"/>
</dbReference>
<feature type="region of interest" description="Disordered" evidence="21">
    <location>
        <begin position="1480"/>
        <end position="1505"/>
    </location>
</feature>
<keyword evidence="4" id="KW-0813">Transport</keyword>
<dbReference type="VEuPathDB" id="VectorBase:ASTEI20_036628"/>
<comment type="subcellular location">
    <subcellularLocation>
        <location evidence="2">Nucleus membrane</location>
    </subcellularLocation>
    <subcellularLocation>
        <location evidence="3">Nucleus</location>
        <location evidence="3">Nuclear pore complex</location>
    </subcellularLocation>
</comment>
<evidence type="ECO:0000256" key="20">
    <source>
        <dbReference type="ARBA" id="ARBA00079437"/>
    </source>
</evidence>
<evidence type="ECO:0000256" key="1">
    <source>
        <dbReference type="ARBA" id="ARBA00001947"/>
    </source>
</evidence>
<evidence type="ECO:0000256" key="10">
    <source>
        <dbReference type="ARBA" id="ARBA00022833"/>
    </source>
</evidence>
<dbReference type="InterPro" id="IPR045255">
    <property type="entry name" value="RanBP1-like"/>
</dbReference>
<sequence length="2911" mass="310396">MFSTKKDIDRHVKTSLNKLPENERYLRGLAIARQYFKLHEYASAEHWLSCYLSVQEDSAPAHKLLGQCYEKQNKFDRAITSYQRSLQLDSKQTGLITDVCKLLLMDDNLSKHLSKAKHWCDMAESQRINHEAVLDLQLKIANKGATTNNKLVKDIIVKEILARPLDPLLRVRLVDHFLDEKQLEEALKYCFELEMKFCEPFMQSNEWTNSVANMLSKYSDSPPPGDGAGLQRNWNYYLLQALVLDRQIYLNLLADSTMETIKRSNLKEIAQKLFKLDQTLQQVAEKGRNAAPQKHMADAYLQHYRGQLLLYSASLLFKGSQDHQSSAGRSKDVSKKCLALLLMAYQCGVPNPDEPWLKHSSEMARNLLGFWNKQAAFRCCQAGSTLLSCVEDGVDMSVLAQIQNVTETKVWTTADDIINQIRELCSDAGWRQGVARSLYSFGDISSKVASGAYFVKDGVAFGEPQYVLPKREQVSMYVEFAQSLYPSSLPYLVYLGLVIGTENLSEFRCNAFPRLNFSTNNLDNCNLETLNQLDMDSFLYCSILVAHSNLDSKRLLNQQHGRPTFLPAANLIPLLCEDSKIDWWSAAYHLIKSSTAKDAAASVAEQRQLLQHGLQAIRGTGAPLCDVIVLLKLGQILAQRASASKLLTTKERRYIESRVESVYRAGVLLWKLRNESSYAGGMETHGAGPTSYGSDMFFKYGGKAYDCQQEVVKLAESAITFLASVYFKRSRYEEFTQDFGGIPLPFAAYFRAEAFKKLDESNKTPLKARKFYSERARECIRQTQRYLELPYVDRNHPLNHVVQSEIKRLSFANDSFDGSLNTSANGGVVSTSADDSDHFQSFTSSMTNAGMGATVGTGSASLSRSMAERDATTAAAASMCLAKTNDLEALIRQMMETLTFVKEDVLGIRNDVGDMQDRLVKIEENMFRKPVPDTAGATGASTTTPLVNESSATAASAVAAAAAMQAMSDMYIMDELQGTSPALAYQHAAAAAAARTPVMGGVGMAPPQQPAYHNLYGANAYQNYLPPGQMSGQYQPQQQQHQQMLTPRGHPMAGALGASPMHNSAAYQHHSDSLMISAGGSPAAGGYHHLPAFQQTALPGQSDSQLSMMHSASSVGSQITTPASTVASKSASGGSLSIEQSLQTPALLSSWNSTYNNSNATFNAPAPIATPSASSMLPSYLSTSAETKGGAPVNVVITSSDPLPPPPSVNSSTFATGSSVQPTYSVTIPPQHIKHSNTGGSIGQGTTGNNNSSTTSTPKPDPIPASAPTTVNTRFPMPSIQLAAGDKTTATGGSPATTFTPSFFANMVSPAKNAVSGANQLEEDDDDDDRNVSGVEYDPRPDFQPIIPLPDEIEVRTGEEDEEQIFSGRSKLLRLVDREWKERGLGELKILRSKADPSKVRIVMRREQVHKICANHYITPELIIKPMEKRKECYIWAAMDFADEEPRKESFCARFGSAALANEFYQAFVTARDDVARLRAADGGSQQSSGTPSGPPPATVGSFAFSSTPKSSVSSASVTSVATSQSSTTAADKPFGDFTFNKNYTPPTTKTASKPTVETTQATTGTVGKDGKPSPFASFTFKGTGSSAPFGKMFGELGTTTGVVSLGFEEREFICALETNVVGLKRREQQASSTWTDCEVISGQLRLLTSTTTVRLLMRNADRPSTVYLNHILTKDVQMKATEKNACSWTVQQDATYPTATGPLSFMALFKTTDERDRFLTAVQKSLPNAVVGAPTAKTPTATGGFGDKFKPKSGSWECPGCYVSNKADTTKCVACNEPRDPTNKDEPKQSTLSGGLFGNLAPPKEGAKFTFGMPPSSGTVTPITFGSAPAATAGTKKPQEQLAKAATSTPAKSGSAAAGGGGFGEQFKPKPGSWTCNDCYLSNGADVLYCVSCECPKDDTVPKKTAGTATSSGGGLLLKSDTMPKFNFAAGGGFTFGVSSPAAASVTTAASVAGTTTTTTNTASGSLSQQPVFGGGFSFGGSLKPIQNTASSTAGTAAAAATPEKPVFKFELPTPVGGLSFGSKLTPNKPASSTSGGDAHGSASTSSAISKLDPPEKATFGFVFKPKSPGRTLSGEGDGADDDGAAGDNSVTEEENNTYFAPVIPLPDKVEVKTGEEDEHVLYAHRAKLYRFVCSEWKERGIGDVKILKHKVTGKLRVVMRREQVLKICLNHALTEDICYTKKDDKSWQFVANDFSEGNFEIMNFCLRFKSSDIAQDFREAIADALSGKLNTSVVDAAKDDTKLTSPNHNDTTITSTSSPMGALNFSKLSDISLNERETAQKLKLPDNFFETTMTTTPCAGCRGCDSDAFVFPAIEGKQPATGSDSDDPPLPIDIKSVKPLPAVVPASSSPKKVLFGAPTANIFGVDNAAKVSATPAAPIPGLFSGLSFKVPSGTGSSAAASTTNAFLSAEQKSSSSPFMSATSIFGGAQPSSTADQTATSGANAKFAFGSSSAIGSAASGGSIFSASLNTTPKTSFVAPGAAPGVQVTSATVANDKTSTNSSPVVTKPNTTNSPLLQPASLTTPPSGKPAEGAGKFFGSSTGGFGNSGGGGGFGSTGSTNMFSGANIFGSLSTNTATSATGTPSSAVSGTPPTTATSNSSLFGSVAFGDAGKPSIFGGGSGFTFGSLAKQSTTVASSNNVSSSSNSDAPSLFKMDDSVSFATLASSNSPAFSNTFKQTEDGTKPSGGGFVGLTVKEDFFSRSASAKLNNSTDGGGANNAEASNGNADDAAATGGEDGTGAAGGEENYDPYYAPVIQLPDEIEVRTGEEEETKLFGERAKLYRYDASTKEWKERGKFDGSVCGTSFFKCVGELKILHHPVRNTYRLLLRREQIFKLVLNHAITGDLSVAPMNNSDKAFVWGAMNHAESPGQLEQLAARFKNEAIASEFRSTLERCQEKLRSRPDLEPDQD</sequence>
<dbReference type="PROSITE" id="PS50199">
    <property type="entry name" value="ZF_RANBP2_2"/>
    <property type="match status" value="2"/>
</dbReference>
<keyword evidence="6" id="KW-0479">Metal-binding</keyword>
<dbReference type="GO" id="GO:0015031">
    <property type="term" value="P:protein transport"/>
    <property type="evidence" value="ECO:0007669"/>
    <property type="project" value="UniProtKB-KW"/>
</dbReference>
<dbReference type="Pfam" id="PF00638">
    <property type="entry name" value="Ran_BP1"/>
    <property type="match status" value="3"/>
</dbReference>
<evidence type="ECO:0000256" key="3">
    <source>
        <dbReference type="ARBA" id="ARBA00004567"/>
    </source>
</evidence>
<keyword evidence="11" id="KW-0653">Protein transport</keyword>
<feature type="region of interest" description="Disordered" evidence="21">
    <location>
        <begin position="2022"/>
        <end position="2098"/>
    </location>
</feature>
<dbReference type="STRING" id="30069.A0A182Y472"/>
<dbReference type="PROSITE" id="PS01358">
    <property type="entry name" value="ZF_RANBP2_1"/>
    <property type="match status" value="2"/>
</dbReference>
<evidence type="ECO:0000256" key="12">
    <source>
        <dbReference type="ARBA" id="ARBA00023010"/>
    </source>
</evidence>
<evidence type="ECO:0000256" key="11">
    <source>
        <dbReference type="ARBA" id="ARBA00022927"/>
    </source>
</evidence>
<feature type="compositionally biased region" description="Low complexity" evidence="21">
    <location>
        <begin position="1481"/>
        <end position="1492"/>
    </location>
</feature>
<dbReference type="VEuPathDB" id="VectorBase:ASTE002060"/>
<dbReference type="PANTHER" id="PTHR23138:SF87">
    <property type="entry name" value="E3 SUMO-PROTEIN LIGASE RANBP2"/>
    <property type="match status" value="1"/>
</dbReference>
<evidence type="ECO:0000256" key="9">
    <source>
        <dbReference type="ARBA" id="ARBA00022816"/>
    </source>
</evidence>
<dbReference type="GO" id="GO:0005737">
    <property type="term" value="C:cytoplasm"/>
    <property type="evidence" value="ECO:0007669"/>
    <property type="project" value="TreeGrafter"/>
</dbReference>
<dbReference type="VEuPathDB" id="VectorBase:ASTEI03258"/>
<protein>
    <recommendedName>
        <fullName evidence="18">Nuclear pore complex protein Nup153</fullName>
    </recommendedName>
    <alternativeName>
        <fullName evidence="20">153 kDa nucleoporin</fullName>
    </alternativeName>
    <alternativeName>
        <fullName evidence="19">Nucleoporin Nup153</fullName>
    </alternativeName>
</protein>
<evidence type="ECO:0000256" key="5">
    <source>
        <dbReference type="ARBA" id="ARBA00022553"/>
    </source>
</evidence>
<dbReference type="GO" id="GO:0005096">
    <property type="term" value="F:GTPase activator activity"/>
    <property type="evidence" value="ECO:0007669"/>
    <property type="project" value="TreeGrafter"/>
</dbReference>
<keyword evidence="16" id="KW-0539">Nucleus</keyword>
<keyword evidence="14" id="KW-0906">Nuclear pore complex</keyword>
<keyword evidence="13" id="KW-0238">DNA-binding</keyword>
<proteinExistence type="inferred from homology"/>
<dbReference type="GO" id="GO:0031965">
    <property type="term" value="C:nuclear membrane"/>
    <property type="evidence" value="ECO:0007669"/>
    <property type="project" value="UniProtKB-SubCell"/>
</dbReference>
<dbReference type="Gene3D" id="4.10.1060.10">
    <property type="entry name" value="Zinc finger, RanBP2-type"/>
    <property type="match status" value="2"/>
</dbReference>
<feature type="region of interest" description="Disordered" evidence="21">
    <location>
        <begin position="1314"/>
        <end position="1345"/>
    </location>
</feature>
<dbReference type="FunFam" id="4.10.1060.10:FF:000001">
    <property type="entry name" value="Nuclear pore complex protein Nup153"/>
    <property type="match status" value="1"/>
</dbReference>
<evidence type="ECO:0000256" key="15">
    <source>
        <dbReference type="ARBA" id="ARBA00023136"/>
    </source>
</evidence>
<dbReference type="SMART" id="SM00547">
    <property type="entry name" value="ZnF_RBZ"/>
    <property type="match status" value="2"/>
</dbReference>
<dbReference type="Gene3D" id="2.30.29.30">
    <property type="entry name" value="Pleckstrin-homology domain (PH domain)/Phosphotyrosine-binding domain (PTB)"/>
    <property type="match status" value="4"/>
</dbReference>
<evidence type="ECO:0000256" key="13">
    <source>
        <dbReference type="ARBA" id="ARBA00023125"/>
    </source>
</evidence>
<keyword evidence="15" id="KW-0472">Membrane</keyword>
<dbReference type="SMART" id="SM00160">
    <property type="entry name" value="RanBD"/>
    <property type="match status" value="3"/>
</dbReference>
<dbReference type="SUPFAM" id="SSF48452">
    <property type="entry name" value="TPR-like"/>
    <property type="match status" value="1"/>
</dbReference>
<keyword evidence="8" id="KW-0863">Zinc-finger</keyword>
<dbReference type="CDD" id="cd13174">
    <property type="entry name" value="RanBD4_RanBP2_insect-like"/>
    <property type="match status" value="1"/>
</dbReference>
<comment type="cofactor">
    <cofactor evidence="1">
        <name>Zn(2+)</name>
        <dbReference type="ChEBI" id="CHEBI:29105"/>
    </cofactor>
</comment>
<reference evidence="22" key="2">
    <citation type="submission" date="2020-05" db="UniProtKB">
        <authorList>
            <consortium name="EnsemblMetazoa"/>
        </authorList>
    </citation>
    <scope>IDENTIFICATION</scope>
    <source>
        <strain evidence="22">Indian</strain>
    </source>
</reference>
<dbReference type="InterPro" id="IPR011990">
    <property type="entry name" value="TPR-like_helical_dom_sf"/>
</dbReference>
<dbReference type="FunFam" id="2.30.29.30:FF:000018">
    <property type="entry name" value="E3 SUMO-protein ligase RanBP2"/>
    <property type="match status" value="2"/>
</dbReference>
<dbReference type="InterPro" id="IPR019734">
    <property type="entry name" value="TPR_rpt"/>
</dbReference>
<feature type="compositionally biased region" description="Low complexity" evidence="21">
    <location>
        <begin position="1545"/>
        <end position="1567"/>
    </location>
</feature>
<dbReference type="PROSITE" id="PS50005">
    <property type="entry name" value="TPR"/>
    <property type="match status" value="1"/>
</dbReference>